<dbReference type="HOGENOM" id="CLU_1598112_0_0_5"/>
<dbReference type="Proteomes" id="UP000005324">
    <property type="component" value="Unassembled WGS sequence"/>
</dbReference>
<name>D5RMR0_9PROT</name>
<organism evidence="1 2">
    <name type="scientific">Pseudoroseomonas cervicalis ATCC 49957</name>
    <dbReference type="NCBI Taxonomy" id="525371"/>
    <lineage>
        <taxon>Bacteria</taxon>
        <taxon>Pseudomonadati</taxon>
        <taxon>Pseudomonadota</taxon>
        <taxon>Alphaproteobacteria</taxon>
        <taxon>Acetobacterales</taxon>
        <taxon>Roseomonadaceae</taxon>
        <taxon>Roseomonas</taxon>
    </lineage>
</organism>
<dbReference type="SUPFAM" id="SSF56059">
    <property type="entry name" value="Glutathione synthetase ATP-binding domain-like"/>
    <property type="match status" value="1"/>
</dbReference>
<dbReference type="EMBL" id="ADVL01000405">
    <property type="protein sequence ID" value="EFH11410.1"/>
    <property type="molecule type" value="Genomic_DNA"/>
</dbReference>
<sequence length="167" mass="17445">MKSAPPARVDLAVVYDRAAEAFRAEAARMVGALCAALGFRDGSTHTEFAVTPEGLKPIELAMRCGGGLTPDLAGHVGGVDPFLAEARRACGLAETLPPPDAPPQAEGCFRFLLFPPGRALRAEIPDAVRHDPAVLSAEVFLPVDGVIAPLRSTTQRSGWIALAQPPG</sequence>
<accession>D5RMR0</accession>
<protein>
    <recommendedName>
        <fullName evidence="3">ATP-grasp domain-containing protein</fullName>
    </recommendedName>
</protein>
<evidence type="ECO:0000313" key="2">
    <source>
        <dbReference type="Proteomes" id="UP000005324"/>
    </source>
</evidence>
<evidence type="ECO:0008006" key="3">
    <source>
        <dbReference type="Google" id="ProtNLM"/>
    </source>
</evidence>
<comment type="caution">
    <text evidence="1">The sequence shown here is derived from an EMBL/GenBank/DDBJ whole genome shotgun (WGS) entry which is preliminary data.</text>
</comment>
<feature type="non-terminal residue" evidence="1">
    <location>
        <position position="167"/>
    </location>
</feature>
<reference evidence="1 2" key="1">
    <citation type="submission" date="2010-04" db="EMBL/GenBank/DDBJ databases">
        <authorList>
            <person name="Qin X."/>
            <person name="Bachman B."/>
            <person name="Battles P."/>
            <person name="Bell A."/>
            <person name="Bess C."/>
            <person name="Bickham C."/>
            <person name="Chaboub L."/>
            <person name="Chen D."/>
            <person name="Coyle M."/>
            <person name="Deiros D.R."/>
            <person name="Dinh H."/>
            <person name="Forbes L."/>
            <person name="Fowler G."/>
            <person name="Francisco L."/>
            <person name="Fu Q."/>
            <person name="Gubbala S."/>
            <person name="Hale W."/>
            <person name="Han Y."/>
            <person name="Hemphill L."/>
            <person name="Highlander S.K."/>
            <person name="Hirani K."/>
            <person name="Hogues M."/>
            <person name="Jackson L."/>
            <person name="Jakkamsetti A."/>
            <person name="Javaid M."/>
            <person name="Jiang H."/>
            <person name="Korchina V."/>
            <person name="Kovar C."/>
            <person name="Lara F."/>
            <person name="Lee S."/>
            <person name="Mata R."/>
            <person name="Mathew T."/>
            <person name="Moen C."/>
            <person name="Morales K."/>
            <person name="Munidasa M."/>
            <person name="Nazareth L."/>
            <person name="Ngo R."/>
            <person name="Nguyen L."/>
            <person name="Okwuonu G."/>
            <person name="Ongeri F."/>
            <person name="Patil S."/>
            <person name="Petrosino J."/>
            <person name="Pham C."/>
            <person name="Pham P."/>
            <person name="Pu L.-L."/>
            <person name="Puazo M."/>
            <person name="Raj R."/>
            <person name="Reid J."/>
            <person name="Rouhana J."/>
            <person name="Saada N."/>
            <person name="Shang Y."/>
            <person name="Simmons D."/>
            <person name="Thornton R."/>
            <person name="Warren J."/>
            <person name="Weissenberger G."/>
            <person name="Zhang J."/>
            <person name="Zhang L."/>
            <person name="Zhou C."/>
            <person name="Zhu D."/>
            <person name="Muzny D."/>
            <person name="Worley K."/>
            <person name="Gibbs R."/>
        </authorList>
    </citation>
    <scope>NUCLEOTIDE SEQUENCE [LARGE SCALE GENOMIC DNA]</scope>
    <source>
        <strain evidence="1 2">ATCC 49957</strain>
    </source>
</reference>
<proteinExistence type="predicted"/>
<evidence type="ECO:0000313" key="1">
    <source>
        <dbReference type="EMBL" id="EFH11410.1"/>
    </source>
</evidence>
<keyword evidence="2" id="KW-1185">Reference proteome</keyword>
<gene>
    <name evidence="1" type="ORF">HMPREF0731_2371</name>
</gene>
<dbReference type="Gene3D" id="3.30.470.20">
    <property type="entry name" value="ATP-grasp fold, B domain"/>
    <property type="match status" value="1"/>
</dbReference>
<dbReference type="AlphaFoldDB" id="D5RMR0"/>